<dbReference type="HOGENOM" id="CLU_3143161_0_0_1"/>
<evidence type="ECO:0000313" key="1">
    <source>
        <dbReference type="EMBL" id="EJT80083.1"/>
    </source>
</evidence>
<evidence type="ECO:0000313" key="3">
    <source>
        <dbReference type="Proteomes" id="UP000006039"/>
    </source>
</evidence>
<reference evidence="1" key="3">
    <citation type="submission" date="2010-09" db="EMBL/GenBank/DDBJ databases">
        <title>Annotation of Gaeumannomyces graminis var. tritici R3-111a-1.</title>
        <authorList>
            <consortium name="The Broad Institute Genome Sequencing Platform"/>
            <person name="Ma L.-J."/>
            <person name="Dead R."/>
            <person name="Young S.K."/>
            <person name="Zeng Q."/>
            <person name="Gargeya S."/>
            <person name="Fitzgerald M."/>
            <person name="Haas B."/>
            <person name="Abouelleil A."/>
            <person name="Alvarado L."/>
            <person name="Arachchi H.M."/>
            <person name="Berlin A."/>
            <person name="Brown A."/>
            <person name="Chapman S.B."/>
            <person name="Chen Z."/>
            <person name="Dunbar C."/>
            <person name="Freedman E."/>
            <person name="Gearin G."/>
            <person name="Gellesch M."/>
            <person name="Goldberg J."/>
            <person name="Griggs A."/>
            <person name="Gujja S."/>
            <person name="Heiman D."/>
            <person name="Howarth C."/>
            <person name="Larson L."/>
            <person name="Lui A."/>
            <person name="MacDonald P.J.P."/>
            <person name="Mehta T."/>
            <person name="Montmayeur A."/>
            <person name="Murphy C."/>
            <person name="Neiman D."/>
            <person name="Pearson M."/>
            <person name="Priest M."/>
            <person name="Roberts A."/>
            <person name="Saif S."/>
            <person name="Shea T."/>
            <person name="Shenoy N."/>
            <person name="Sisk P."/>
            <person name="Stolte C."/>
            <person name="Sykes S."/>
            <person name="Yandava C."/>
            <person name="Wortman J."/>
            <person name="Nusbaum C."/>
            <person name="Birren B."/>
        </authorList>
    </citation>
    <scope>NUCLEOTIDE SEQUENCE</scope>
    <source>
        <strain evidence="1">R3-111a-1</strain>
    </source>
</reference>
<evidence type="ECO:0000313" key="2">
    <source>
        <dbReference type="EnsemblFungi" id="EJT80083"/>
    </source>
</evidence>
<dbReference type="RefSeq" id="XP_009216092.1">
    <property type="nucleotide sequence ID" value="XM_009217828.1"/>
</dbReference>
<accession>J3NFP3</accession>
<reference evidence="3" key="1">
    <citation type="submission" date="2010-07" db="EMBL/GenBank/DDBJ databases">
        <title>The genome sequence of Gaeumannomyces graminis var. tritici strain R3-111a-1.</title>
        <authorList>
            <consortium name="The Broad Institute Genome Sequencing Platform"/>
            <person name="Ma L.-J."/>
            <person name="Dead R."/>
            <person name="Young S."/>
            <person name="Zeng Q."/>
            <person name="Koehrsen M."/>
            <person name="Alvarado L."/>
            <person name="Berlin A."/>
            <person name="Chapman S.B."/>
            <person name="Chen Z."/>
            <person name="Freedman E."/>
            <person name="Gellesch M."/>
            <person name="Goldberg J."/>
            <person name="Griggs A."/>
            <person name="Gujja S."/>
            <person name="Heilman E.R."/>
            <person name="Heiman D."/>
            <person name="Hepburn T."/>
            <person name="Howarth C."/>
            <person name="Jen D."/>
            <person name="Larson L."/>
            <person name="Mehta T."/>
            <person name="Neiman D."/>
            <person name="Pearson M."/>
            <person name="Roberts A."/>
            <person name="Saif S."/>
            <person name="Shea T."/>
            <person name="Shenoy N."/>
            <person name="Sisk P."/>
            <person name="Stolte C."/>
            <person name="Sykes S."/>
            <person name="Walk T."/>
            <person name="White J."/>
            <person name="Yandava C."/>
            <person name="Haas B."/>
            <person name="Nusbaum C."/>
            <person name="Birren B."/>
        </authorList>
    </citation>
    <scope>NUCLEOTIDE SEQUENCE [LARGE SCALE GENOMIC DNA]</scope>
    <source>
        <strain evidence="3">R3-111a-1</strain>
    </source>
</reference>
<dbReference type="VEuPathDB" id="FungiDB:GGTG_00088"/>
<dbReference type="EnsemblFungi" id="EJT80083">
    <property type="protein sequence ID" value="EJT80083"/>
    <property type="gene ID" value="GGTG_00088"/>
</dbReference>
<protein>
    <submittedName>
        <fullName evidence="1 2">Uncharacterized protein</fullName>
    </submittedName>
</protein>
<reference evidence="1" key="2">
    <citation type="submission" date="2010-07" db="EMBL/GenBank/DDBJ databases">
        <authorList>
            <consortium name="The Broad Institute Genome Sequencing Platform"/>
            <consortium name="Broad Institute Genome Sequencing Center for Infectious Disease"/>
            <person name="Ma L.-J."/>
            <person name="Dead R."/>
            <person name="Young S."/>
            <person name="Zeng Q."/>
            <person name="Koehrsen M."/>
            <person name="Alvarado L."/>
            <person name="Berlin A."/>
            <person name="Chapman S.B."/>
            <person name="Chen Z."/>
            <person name="Freedman E."/>
            <person name="Gellesch M."/>
            <person name="Goldberg J."/>
            <person name="Griggs A."/>
            <person name="Gujja S."/>
            <person name="Heilman E.R."/>
            <person name="Heiman D."/>
            <person name="Hepburn T."/>
            <person name="Howarth C."/>
            <person name="Jen D."/>
            <person name="Larson L."/>
            <person name="Mehta T."/>
            <person name="Neiman D."/>
            <person name="Pearson M."/>
            <person name="Roberts A."/>
            <person name="Saif S."/>
            <person name="Shea T."/>
            <person name="Shenoy N."/>
            <person name="Sisk P."/>
            <person name="Stolte C."/>
            <person name="Sykes S."/>
            <person name="Walk T."/>
            <person name="White J."/>
            <person name="Yandava C."/>
            <person name="Haas B."/>
            <person name="Nusbaum C."/>
            <person name="Birren B."/>
        </authorList>
    </citation>
    <scope>NUCLEOTIDE SEQUENCE</scope>
    <source>
        <strain evidence="1">R3-111a-1</strain>
    </source>
</reference>
<reference evidence="2" key="4">
    <citation type="journal article" date="2015" name="G3 (Bethesda)">
        <title>Genome sequences of three phytopathogenic species of the Magnaporthaceae family of fungi.</title>
        <authorList>
            <person name="Okagaki L.H."/>
            <person name="Nunes C.C."/>
            <person name="Sailsbery J."/>
            <person name="Clay B."/>
            <person name="Brown D."/>
            <person name="John T."/>
            <person name="Oh Y."/>
            <person name="Young N."/>
            <person name="Fitzgerald M."/>
            <person name="Haas B.J."/>
            <person name="Zeng Q."/>
            <person name="Young S."/>
            <person name="Adiconis X."/>
            <person name="Fan L."/>
            <person name="Levin J.Z."/>
            <person name="Mitchell T.K."/>
            <person name="Okubara P.A."/>
            <person name="Farman M.L."/>
            <person name="Kohn L.M."/>
            <person name="Birren B."/>
            <person name="Ma L.-J."/>
            <person name="Dean R.A."/>
        </authorList>
    </citation>
    <scope>NUCLEOTIDE SEQUENCE</scope>
    <source>
        <strain evidence="2">R3-111a-1</strain>
    </source>
</reference>
<name>J3NFP3_GAET3</name>
<dbReference type="Proteomes" id="UP000006039">
    <property type="component" value="Unassembled WGS sequence"/>
</dbReference>
<dbReference type="AlphaFoldDB" id="J3NFP3"/>
<gene>
    <name evidence="2" type="primary">20340546</name>
    <name evidence="1" type="ORF">GGTG_00088</name>
</gene>
<reference evidence="2" key="5">
    <citation type="submission" date="2018-04" db="UniProtKB">
        <authorList>
            <consortium name="EnsemblFungi"/>
        </authorList>
    </citation>
    <scope>IDENTIFICATION</scope>
    <source>
        <strain evidence="2">R3-111a-1</strain>
    </source>
</reference>
<dbReference type="GeneID" id="20340546"/>
<sequence length="49" mass="5133">MPPPAHCPDSKGWGPSALAHKPARYAGRRWGSARRLHGCAKVCVPGALG</sequence>
<organism evidence="1">
    <name type="scientific">Gaeumannomyces tritici (strain R3-111a-1)</name>
    <name type="common">Wheat and barley take-all root rot fungus</name>
    <name type="synonym">Gaeumannomyces graminis var. tritici</name>
    <dbReference type="NCBI Taxonomy" id="644352"/>
    <lineage>
        <taxon>Eukaryota</taxon>
        <taxon>Fungi</taxon>
        <taxon>Dikarya</taxon>
        <taxon>Ascomycota</taxon>
        <taxon>Pezizomycotina</taxon>
        <taxon>Sordariomycetes</taxon>
        <taxon>Sordariomycetidae</taxon>
        <taxon>Magnaporthales</taxon>
        <taxon>Magnaporthaceae</taxon>
        <taxon>Gaeumannomyces</taxon>
    </lineage>
</organism>
<proteinExistence type="predicted"/>
<dbReference type="EMBL" id="GL385395">
    <property type="protein sequence ID" value="EJT80083.1"/>
    <property type="molecule type" value="Genomic_DNA"/>
</dbReference>
<keyword evidence="3" id="KW-1185">Reference proteome</keyword>